<evidence type="ECO:0000313" key="1">
    <source>
        <dbReference type="EMBL" id="MBC5665202.1"/>
    </source>
</evidence>
<dbReference type="InterPro" id="IPR043779">
    <property type="entry name" value="DUF5721"/>
</dbReference>
<gene>
    <name evidence="1" type="ORF">H8S07_07900</name>
</gene>
<dbReference type="RefSeq" id="WP_186855804.1">
    <property type="nucleotide sequence ID" value="NZ_JACOOY010000008.1"/>
</dbReference>
<organism evidence="1 2">
    <name type="scientific">Dorea hominis</name>
    <dbReference type="NCBI Taxonomy" id="2763040"/>
    <lineage>
        <taxon>Bacteria</taxon>
        <taxon>Bacillati</taxon>
        <taxon>Bacillota</taxon>
        <taxon>Clostridia</taxon>
        <taxon>Lachnospirales</taxon>
        <taxon>Lachnospiraceae</taxon>
        <taxon>Dorea</taxon>
    </lineage>
</organism>
<sequence length="161" mass="18589">MITLSLKAKVSMSHLLLKETFDKFSFIEADITTFNKFTIDGFLQKDFFDEQPAEAHARWKDVREHCFRIIRGQRTPLNFKIVLSLAPSHFDAFLKKEQLTGFTAGDIQGLYLNFHYDGTDLHCITGTSLRTFTLDKSLEHAWDQYVRSFLLESDLDTSVSV</sequence>
<reference evidence="1 2" key="1">
    <citation type="submission" date="2020-08" db="EMBL/GenBank/DDBJ databases">
        <title>Genome public.</title>
        <authorList>
            <person name="Liu C."/>
            <person name="Sun Q."/>
        </authorList>
    </citation>
    <scope>NUCLEOTIDE SEQUENCE [LARGE SCALE GENOMIC DNA]</scope>
    <source>
        <strain evidence="1 2">NSJ-36</strain>
    </source>
</reference>
<protein>
    <submittedName>
        <fullName evidence="1">Uncharacterized protein</fullName>
    </submittedName>
</protein>
<name>A0ABR7EW24_9FIRM</name>
<proteinExistence type="predicted"/>
<dbReference type="EMBL" id="JACOOY010000008">
    <property type="protein sequence ID" value="MBC5665202.1"/>
    <property type="molecule type" value="Genomic_DNA"/>
</dbReference>
<accession>A0ABR7EW24</accession>
<keyword evidence="2" id="KW-1185">Reference proteome</keyword>
<dbReference type="Proteomes" id="UP000647235">
    <property type="component" value="Unassembled WGS sequence"/>
</dbReference>
<dbReference type="Pfam" id="PF18988">
    <property type="entry name" value="DUF5721"/>
    <property type="match status" value="1"/>
</dbReference>
<evidence type="ECO:0000313" key="2">
    <source>
        <dbReference type="Proteomes" id="UP000647235"/>
    </source>
</evidence>
<comment type="caution">
    <text evidence="1">The sequence shown here is derived from an EMBL/GenBank/DDBJ whole genome shotgun (WGS) entry which is preliminary data.</text>
</comment>